<evidence type="ECO:0000313" key="1">
    <source>
        <dbReference type="EMBL" id="EXY87964.1"/>
    </source>
</evidence>
<comment type="caution">
    <text evidence="1">The sequence shown here is derived from an EMBL/GenBank/DDBJ whole genome shotgun (WGS) entry which is preliminary data.</text>
</comment>
<dbReference type="PATRIC" id="fig|1339316.3.peg.5109"/>
<dbReference type="Proteomes" id="UP000020773">
    <property type="component" value="Unassembled WGS sequence"/>
</dbReference>
<proteinExistence type="predicted"/>
<protein>
    <submittedName>
        <fullName evidence="1">Uncharacterized protein</fullName>
    </submittedName>
</protein>
<dbReference type="EMBL" id="JGDB01000337">
    <property type="protein sequence ID" value="EXY87964.1"/>
    <property type="molecule type" value="Genomic_DNA"/>
</dbReference>
<organism evidence="1 2">
    <name type="scientific">Bacteroides fragilis str. 3998T(B)3</name>
    <dbReference type="NCBI Taxonomy" id="1339316"/>
    <lineage>
        <taxon>Bacteria</taxon>
        <taxon>Pseudomonadati</taxon>
        <taxon>Bacteroidota</taxon>
        <taxon>Bacteroidia</taxon>
        <taxon>Bacteroidales</taxon>
        <taxon>Bacteroidaceae</taxon>
        <taxon>Bacteroides</taxon>
    </lineage>
</organism>
<dbReference type="AlphaFoldDB" id="A0A015TU68"/>
<reference evidence="1 2" key="1">
    <citation type="submission" date="2014-02" db="EMBL/GenBank/DDBJ databases">
        <authorList>
            <person name="Sears C."/>
            <person name="Carroll K."/>
            <person name="Sack B.R."/>
            <person name="Qadri F."/>
            <person name="Myers L.L."/>
            <person name="Chung G.-T."/>
            <person name="Escheverria P."/>
            <person name="Fraser C.M."/>
            <person name="Sadzewicz L."/>
            <person name="Shefchek K.A."/>
            <person name="Tallon L."/>
            <person name="Das S.P."/>
            <person name="Daugherty S."/>
            <person name="Mongodin E.F."/>
        </authorList>
    </citation>
    <scope>NUCLEOTIDE SEQUENCE [LARGE SCALE GENOMIC DNA]</scope>
    <source>
        <strain evidence="2">3998T(B)3</strain>
    </source>
</reference>
<evidence type="ECO:0000313" key="2">
    <source>
        <dbReference type="Proteomes" id="UP000020773"/>
    </source>
</evidence>
<sequence length="129" mass="14710">MDCDMKKQILTDRAEKKYLQKLFDCTNVMVWKALTFESDSDLARRIRKAALERGGQLSGAAIPECDTTFQTSEHTMTQTFGSRVKIVANTKNGLILVYIDDKLEREVSHLTVTEFMKLQKEVQFIASSL</sequence>
<name>A0A015TU68_BACFG</name>
<gene>
    <name evidence="1" type="ORF">M125_5404</name>
</gene>
<accession>A0A015TU68</accession>